<evidence type="ECO:0000256" key="6">
    <source>
        <dbReference type="ARBA" id="ARBA00022023"/>
    </source>
</evidence>
<comment type="similarity">
    <text evidence="4">Belongs to the Nth/MutY family.</text>
</comment>
<keyword evidence="17" id="KW-1185">Reference proteome</keyword>
<comment type="catalytic activity">
    <reaction evidence="1">
        <text>Hydrolyzes free adenine bases from 7,8-dihydro-8-oxoguanine:adenine mismatched double-stranded DNA, leaving an apurinic site.</text>
        <dbReference type="EC" id="3.2.2.31"/>
    </reaction>
</comment>
<dbReference type="InterPro" id="IPR011257">
    <property type="entry name" value="DNA_glycosylase"/>
</dbReference>
<evidence type="ECO:0000256" key="11">
    <source>
        <dbReference type="ARBA" id="ARBA00023014"/>
    </source>
</evidence>
<protein>
    <recommendedName>
        <fullName evidence="6">Adenine DNA glycosylase</fullName>
        <ecNumber evidence="5">3.2.2.31</ecNumber>
    </recommendedName>
</protein>
<evidence type="ECO:0000256" key="12">
    <source>
        <dbReference type="ARBA" id="ARBA00023204"/>
    </source>
</evidence>
<keyword evidence="8" id="KW-0227">DNA damage</keyword>
<evidence type="ECO:0000256" key="8">
    <source>
        <dbReference type="ARBA" id="ARBA00022763"/>
    </source>
</evidence>
<dbReference type="InterPro" id="IPR023170">
    <property type="entry name" value="HhH_base_excis_C"/>
</dbReference>
<evidence type="ECO:0000256" key="3">
    <source>
        <dbReference type="ARBA" id="ARBA00002933"/>
    </source>
</evidence>
<dbReference type="GO" id="GO:0006284">
    <property type="term" value="P:base-excision repair"/>
    <property type="evidence" value="ECO:0007669"/>
    <property type="project" value="InterPro"/>
</dbReference>
<dbReference type="PANTHER" id="PTHR42944:SF1">
    <property type="entry name" value="ADENINE DNA GLYCOSYLASE"/>
    <property type="match status" value="1"/>
</dbReference>
<organism evidence="16 17">
    <name type="scientific">Arachidicoccus rhizosphaerae</name>
    <dbReference type="NCBI Taxonomy" id="551991"/>
    <lineage>
        <taxon>Bacteria</taxon>
        <taxon>Pseudomonadati</taxon>
        <taxon>Bacteroidota</taxon>
        <taxon>Chitinophagia</taxon>
        <taxon>Chitinophagales</taxon>
        <taxon>Chitinophagaceae</taxon>
        <taxon>Arachidicoccus</taxon>
    </lineage>
</organism>
<proteinExistence type="inferred from homology"/>
<dbReference type="Proteomes" id="UP000199041">
    <property type="component" value="Unassembled WGS sequence"/>
</dbReference>
<evidence type="ECO:0000256" key="5">
    <source>
        <dbReference type="ARBA" id="ARBA00012045"/>
    </source>
</evidence>
<dbReference type="SUPFAM" id="SSF48150">
    <property type="entry name" value="DNA-glycosylase"/>
    <property type="match status" value="1"/>
</dbReference>
<dbReference type="GO" id="GO:0032357">
    <property type="term" value="F:oxidized purine DNA binding"/>
    <property type="evidence" value="ECO:0007669"/>
    <property type="project" value="TreeGrafter"/>
</dbReference>
<keyword evidence="12" id="KW-0234">DNA repair</keyword>
<dbReference type="Gene3D" id="1.10.1670.10">
    <property type="entry name" value="Helix-hairpin-Helix base-excision DNA repair enzymes (C-terminal)"/>
    <property type="match status" value="1"/>
</dbReference>
<dbReference type="InterPro" id="IPR044298">
    <property type="entry name" value="MIG/MutY"/>
</dbReference>
<evidence type="ECO:0000256" key="9">
    <source>
        <dbReference type="ARBA" id="ARBA00022801"/>
    </source>
</evidence>
<keyword evidence="9" id="KW-0378">Hydrolase</keyword>
<evidence type="ECO:0000256" key="4">
    <source>
        <dbReference type="ARBA" id="ARBA00008343"/>
    </source>
</evidence>
<dbReference type="Pfam" id="PF00730">
    <property type="entry name" value="HhH-GPD"/>
    <property type="match status" value="1"/>
</dbReference>
<dbReference type="Gene3D" id="1.10.340.30">
    <property type="entry name" value="Hypothetical protein, domain 2"/>
    <property type="match status" value="1"/>
</dbReference>
<dbReference type="GO" id="GO:0000701">
    <property type="term" value="F:purine-specific mismatch base pair DNA N-glycosylase activity"/>
    <property type="evidence" value="ECO:0007669"/>
    <property type="project" value="UniProtKB-EC"/>
</dbReference>
<name>A0A1H4B4U3_9BACT</name>
<dbReference type="Pfam" id="PF00633">
    <property type="entry name" value="HHH"/>
    <property type="match status" value="1"/>
</dbReference>
<keyword evidence="11" id="KW-0411">Iron-sulfur</keyword>
<feature type="region of interest" description="Disordered" evidence="14">
    <location>
        <begin position="1"/>
        <end position="27"/>
    </location>
</feature>
<dbReference type="Gene3D" id="3.90.79.10">
    <property type="entry name" value="Nucleoside Triphosphate Pyrophosphohydrolase"/>
    <property type="match status" value="1"/>
</dbReference>
<evidence type="ECO:0000256" key="13">
    <source>
        <dbReference type="ARBA" id="ARBA00023295"/>
    </source>
</evidence>
<dbReference type="GO" id="GO:0035485">
    <property type="term" value="F:adenine/guanine mispair binding"/>
    <property type="evidence" value="ECO:0007669"/>
    <property type="project" value="TreeGrafter"/>
</dbReference>
<dbReference type="InterPro" id="IPR000445">
    <property type="entry name" value="HhH_motif"/>
</dbReference>
<accession>A0A1H4B4U3</accession>
<dbReference type="GO" id="GO:0006298">
    <property type="term" value="P:mismatch repair"/>
    <property type="evidence" value="ECO:0007669"/>
    <property type="project" value="TreeGrafter"/>
</dbReference>
<comment type="function">
    <text evidence="3">Adenine glycosylase active on G-A mispairs. MutY also corrects error-prone DNA synthesis past GO lesions which are due to the oxidatively damaged form of guanine: 7,8-dihydro-8-oxoguanine (8-oxo-dGTP).</text>
</comment>
<evidence type="ECO:0000256" key="14">
    <source>
        <dbReference type="SAM" id="MobiDB-lite"/>
    </source>
</evidence>
<evidence type="ECO:0000259" key="15">
    <source>
        <dbReference type="SMART" id="SM00478"/>
    </source>
</evidence>
<dbReference type="GO" id="GO:0051536">
    <property type="term" value="F:iron-sulfur cluster binding"/>
    <property type="evidence" value="ECO:0007669"/>
    <property type="project" value="UniProtKB-KW"/>
</dbReference>
<feature type="domain" description="HhH-GPD" evidence="15">
    <location>
        <begin position="89"/>
        <end position="240"/>
    </location>
</feature>
<dbReference type="AlphaFoldDB" id="A0A1H4B4U3"/>
<dbReference type="GO" id="GO:0034039">
    <property type="term" value="F:8-oxo-7,8-dihydroguanine DNA N-glycosylase activity"/>
    <property type="evidence" value="ECO:0007669"/>
    <property type="project" value="TreeGrafter"/>
</dbReference>
<dbReference type="EMBL" id="FNQY01000018">
    <property type="protein sequence ID" value="SEA43235.1"/>
    <property type="molecule type" value="Genomic_DNA"/>
</dbReference>
<dbReference type="STRING" id="551991.SAMN05192529_11853"/>
<dbReference type="RefSeq" id="WP_244518938.1">
    <property type="nucleotide sequence ID" value="NZ_FNQY01000018.1"/>
</dbReference>
<dbReference type="SMART" id="SM00478">
    <property type="entry name" value="ENDO3c"/>
    <property type="match status" value="1"/>
</dbReference>
<evidence type="ECO:0000256" key="7">
    <source>
        <dbReference type="ARBA" id="ARBA00022723"/>
    </source>
</evidence>
<dbReference type="EC" id="3.2.2.31" evidence="5"/>
<keyword evidence="10" id="KW-0408">Iron</keyword>
<keyword evidence="13" id="KW-0326">Glycosidase</keyword>
<evidence type="ECO:0000256" key="2">
    <source>
        <dbReference type="ARBA" id="ARBA00001966"/>
    </source>
</evidence>
<evidence type="ECO:0000313" key="17">
    <source>
        <dbReference type="Proteomes" id="UP000199041"/>
    </source>
</evidence>
<evidence type="ECO:0000256" key="1">
    <source>
        <dbReference type="ARBA" id="ARBA00000843"/>
    </source>
</evidence>
<evidence type="ECO:0000256" key="10">
    <source>
        <dbReference type="ARBA" id="ARBA00023004"/>
    </source>
</evidence>
<dbReference type="InterPro" id="IPR003265">
    <property type="entry name" value="HhH-GPD_domain"/>
</dbReference>
<keyword evidence="7" id="KW-0479">Metal-binding</keyword>
<sequence length="438" mass="49409">MAGNKKKGIIQTKGKAGNPTNLPQKPRAERALAAGLPQKMPSKSIAPAGSSAMLPFTERLLQWHNEDNHRLMPWKGEKDPYKIWLSEIILQQTRVEQGLSYYEKFVRHYPSIAQLASAPEDQVFKDWEGLGYYSRCKNLIFTAKTIVKDYKGIFPDNYDQILSLKGIGPYTAAAISAFAFNKPYAVVDGNVFRVLSRFYGVDTPIDSTKGKQLFQKIAAENLSQTKPAIYNQAIMDFGATQCKPAAPLCGSCPMGDICQAKRTGRVMSLPKKEKTLQKKNRYISWIVMELQSADPVLKPNKATLDNKAHLNKKADRHPPLYYIQKRPAGDIWENLHEFYPIETESVPEWSLKPSLLIRMLENLLSIAPSSGPLSIEAICTVTQQLTHQKIHGYIYKLCLTSRPSIFPINNWYSAKKVNDLAFPKLLKNLQIEAIPKQK</sequence>
<evidence type="ECO:0000313" key="16">
    <source>
        <dbReference type="EMBL" id="SEA43235.1"/>
    </source>
</evidence>
<comment type="cofactor">
    <cofactor evidence="2">
        <name>[4Fe-4S] cluster</name>
        <dbReference type="ChEBI" id="CHEBI:49883"/>
    </cofactor>
</comment>
<dbReference type="CDD" id="cd00056">
    <property type="entry name" value="ENDO3c"/>
    <property type="match status" value="1"/>
</dbReference>
<dbReference type="PANTHER" id="PTHR42944">
    <property type="entry name" value="ADENINE DNA GLYCOSYLASE"/>
    <property type="match status" value="1"/>
</dbReference>
<gene>
    <name evidence="16" type="ORF">SAMN05192529_11853</name>
</gene>
<dbReference type="GO" id="GO:0046872">
    <property type="term" value="F:metal ion binding"/>
    <property type="evidence" value="ECO:0007669"/>
    <property type="project" value="UniProtKB-KW"/>
</dbReference>
<reference evidence="16 17" key="1">
    <citation type="submission" date="2016-10" db="EMBL/GenBank/DDBJ databases">
        <authorList>
            <person name="de Groot N.N."/>
        </authorList>
    </citation>
    <scope>NUCLEOTIDE SEQUENCE [LARGE SCALE GENOMIC DNA]</scope>
    <source>
        <strain evidence="16 17">Vu-144</strain>
    </source>
</reference>